<dbReference type="FunFam" id="3.40.30.10:FF:000423">
    <property type="entry name" value="Thiol:disulfide interchange protein"/>
    <property type="match status" value="1"/>
</dbReference>
<dbReference type="GO" id="GO:0010190">
    <property type="term" value="P:cytochrome b6f complex assembly"/>
    <property type="evidence" value="ECO:0007669"/>
    <property type="project" value="TreeGrafter"/>
</dbReference>
<dbReference type="Proteomes" id="UP000825935">
    <property type="component" value="Chromosome 29"/>
</dbReference>
<accession>A0A8T2R8X8</accession>
<feature type="domain" description="Thioredoxin" evidence="2">
    <location>
        <begin position="113"/>
        <end position="245"/>
    </location>
</feature>
<dbReference type="OMA" id="QSIICHT"/>
<feature type="region of interest" description="Disordered" evidence="1">
    <location>
        <begin position="252"/>
        <end position="279"/>
    </location>
</feature>
<dbReference type="OrthoDB" id="2121326at2759"/>
<protein>
    <recommendedName>
        <fullName evidence="2">Thioredoxin domain-containing protein</fullName>
    </recommendedName>
</protein>
<dbReference type="EMBL" id="CM035434">
    <property type="protein sequence ID" value="KAH7291973.1"/>
    <property type="molecule type" value="Genomic_DNA"/>
</dbReference>
<dbReference type="Gene3D" id="3.40.30.10">
    <property type="entry name" value="Glutaredoxin"/>
    <property type="match status" value="1"/>
</dbReference>
<comment type="caution">
    <text evidence="3">The sequence shown here is derived from an EMBL/GenBank/DDBJ whole genome shotgun (WGS) entry which is preliminary data.</text>
</comment>
<evidence type="ECO:0000256" key="1">
    <source>
        <dbReference type="SAM" id="MobiDB-lite"/>
    </source>
</evidence>
<dbReference type="InterPro" id="IPR044241">
    <property type="entry name" value="TxlA/HCF164"/>
</dbReference>
<name>A0A8T2R8X8_CERRI</name>
<dbReference type="SUPFAM" id="SSF52833">
    <property type="entry name" value="Thioredoxin-like"/>
    <property type="match status" value="1"/>
</dbReference>
<dbReference type="PANTHER" id="PTHR47353:SF1">
    <property type="entry name" value="THIOREDOXIN-LIKE PROTEIN HCF164, CHLOROPLASTIC"/>
    <property type="match status" value="1"/>
</dbReference>
<evidence type="ECO:0000313" key="3">
    <source>
        <dbReference type="EMBL" id="KAH7291973.1"/>
    </source>
</evidence>
<organism evidence="3 4">
    <name type="scientific">Ceratopteris richardii</name>
    <name type="common">Triangle waterfern</name>
    <dbReference type="NCBI Taxonomy" id="49495"/>
    <lineage>
        <taxon>Eukaryota</taxon>
        <taxon>Viridiplantae</taxon>
        <taxon>Streptophyta</taxon>
        <taxon>Embryophyta</taxon>
        <taxon>Tracheophyta</taxon>
        <taxon>Polypodiopsida</taxon>
        <taxon>Polypodiidae</taxon>
        <taxon>Polypodiales</taxon>
        <taxon>Pteridineae</taxon>
        <taxon>Pteridaceae</taxon>
        <taxon>Parkerioideae</taxon>
        <taxon>Ceratopteris</taxon>
    </lineage>
</organism>
<gene>
    <name evidence="3" type="ORF">KP509_29G044400</name>
</gene>
<dbReference type="GO" id="GO:0009535">
    <property type="term" value="C:chloroplast thylakoid membrane"/>
    <property type="evidence" value="ECO:0007669"/>
    <property type="project" value="TreeGrafter"/>
</dbReference>
<keyword evidence="4" id="KW-1185">Reference proteome</keyword>
<evidence type="ECO:0000313" key="4">
    <source>
        <dbReference type="Proteomes" id="UP000825935"/>
    </source>
</evidence>
<dbReference type="InterPro" id="IPR036249">
    <property type="entry name" value="Thioredoxin-like_sf"/>
</dbReference>
<dbReference type="Pfam" id="PF00085">
    <property type="entry name" value="Thioredoxin"/>
    <property type="match status" value="1"/>
</dbReference>
<dbReference type="PROSITE" id="PS51352">
    <property type="entry name" value="THIOREDOXIN_2"/>
    <property type="match status" value="1"/>
</dbReference>
<sequence length="279" mass="30360">MTFVGMAMQAKQFLCVPDAILSYGSFTSRTVGAGRSLLCRGLAPLRPRRTSFSRKLCCRSELDSADKEDVSQPPIADEKSLKVTEDCCASDIAESTSTGSSWESPTKSSNRIIALASAAFAVGLFLATRGGLSGATLGQLAAEALPYEQALSNGRPTVVEFYADWCEVCKEMAPEVYKVEQQYKNMVNFVMLNVDNSKWEQELDEFGVEGIPHFAFLDKEGNEQANIVGRLPKKYLEENVVALSNGESKLPHSRVVGQFSDPDSRDAPSMAGPRSHGLN</sequence>
<dbReference type="CDD" id="cd02950">
    <property type="entry name" value="TxlA"/>
    <property type="match status" value="1"/>
</dbReference>
<evidence type="ECO:0000259" key="2">
    <source>
        <dbReference type="PROSITE" id="PS51352"/>
    </source>
</evidence>
<dbReference type="InterPro" id="IPR013766">
    <property type="entry name" value="Thioredoxin_domain"/>
</dbReference>
<proteinExistence type="predicted"/>
<dbReference type="PANTHER" id="PTHR47353">
    <property type="entry name" value="THIOREDOXIN-LIKE PROTEIN HCF164, CHLOROPLASTIC"/>
    <property type="match status" value="1"/>
</dbReference>
<reference evidence="3" key="1">
    <citation type="submission" date="2021-08" db="EMBL/GenBank/DDBJ databases">
        <title>WGS assembly of Ceratopteris richardii.</title>
        <authorList>
            <person name="Marchant D.B."/>
            <person name="Chen G."/>
            <person name="Jenkins J."/>
            <person name="Shu S."/>
            <person name="Leebens-Mack J."/>
            <person name="Grimwood J."/>
            <person name="Schmutz J."/>
            <person name="Soltis P."/>
            <person name="Soltis D."/>
            <person name="Chen Z.-H."/>
        </authorList>
    </citation>
    <scope>NUCLEOTIDE SEQUENCE</scope>
    <source>
        <strain evidence="3">Whitten #5841</strain>
        <tissue evidence="3">Leaf</tissue>
    </source>
</reference>
<dbReference type="AlphaFoldDB" id="A0A8T2R8X8"/>
<dbReference type="GO" id="GO:0016671">
    <property type="term" value="F:oxidoreductase activity, acting on a sulfur group of donors, disulfide as acceptor"/>
    <property type="evidence" value="ECO:0007669"/>
    <property type="project" value="TreeGrafter"/>
</dbReference>